<feature type="non-terminal residue" evidence="1">
    <location>
        <position position="1"/>
    </location>
</feature>
<sequence>ELYEKSDSSLSKFLIAELKICTKIKGPGYPVIRHYINGKLANDSNYFEEEELNILLLGETSMEVLIPFFFTKTDENYENEEIVKIESDNSNGSNEQLEKEASATQGCRCYTFQLTDNKVIRLIDTPGIGDTRGVDQD</sequence>
<proteinExistence type="predicted"/>
<reference evidence="1" key="1">
    <citation type="submission" date="2021-06" db="EMBL/GenBank/DDBJ databases">
        <authorList>
            <person name="Kallberg Y."/>
            <person name="Tangrot J."/>
            <person name="Rosling A."/>
        </authorList>
    </citation>
    <scope>NUCLEOTIDE SEQUENCE</scope>
    <source>
        <strain evidence="1">MA461A</strain>
    </source>
</reference>
<protein>
    <submittedName>
        <fullName evidence="1">27791_t:CDS:1</fullName>
    </submittedName>
</protein>
<accession>A0ACA9SNH8</accession>
<feature type="non-terminal residue" evidence="1">
    <location>
        <position position="137"/>
    </location>
</feature>
<comment type="caution">
    <text evidence="1">The sequence shown here is derived from an EMBL/GenBank/DDBJ whole genome shotgun (WGS) entry which is preliminary data.</text>
</comment>
<name>A0ACA9SNH8_9GLOM</name>
<organism evidence="1 2">
    <name type="scientific">Racocetra persica</name>
    <dbReference type="NCBI Taxonomy" id="160502"/>
    <lineage>
        <taxon>Eukaryota</taxon>
        <taxon>Fungi</taxon>
        <taxon>Fungi incertae sedis</taxon>
        <taxon>Mucoromycota</taxon>
        <taxon>Glomeromycotina</taxon>
        <taxon>Glomeromycetes</taxon>
        <taxon>Diversisporales</taxon>
        <taxon>Gigasporaceae</taxon>
        <taxon>Racocetra</taxon>
    </lineage>
</organism>
<evidence type="ECO:0000313" key="1">
    <source>
        <dbReference type="EMBL" id="CAG8844887.1"/>
    </source>
</evidence>
<evidence type="ECO:0000313" key="2">
    <source>
        <dbReference type="Proteomes" id="UP000789920"/>
    </source>
</evidence>
<dbReference type="EMBL" id="CAJVQC010144452">
    <property type="protein sequence ID" value="CAG8844887.1"/>
    <property type="molecule type" value="Genomic_DNA"/>
</dbReference>
<dbReference type="Proteomes" id="UP000789920">
    <property type="component" value="Unassembled WGS sequence"/>
</dbReference>
<keyword evidence="2" id="KW-1185">Reference proteome</keyword>
<gene>
    <name evidence="1" type="ORF">RPERSI_LOCUS33405</name>
</gene>